<dbReference type="AlphaFoldDB" id="A0AAV6PVP5"/>
<comment type="caution">
    <text evidence="1">The sequence shown here is derived from an EMBL/GenBank/DDBJ whole genome shotgun (WGS) entry which is preliminary data.</text>
</comment>
<gene>
    <name evidence="1" type="ORF">JOB18_005201</name>
</gene>
<reference evidence="1 2" key="1">
    <citation type="journal article" date="2021" name="Sci. Rep.">
        <title>Chromosome anchoring in Senegalese sole (Solea senegalensis) reveals sex-associated markers and genome rearrangements in flatfish.</title>
        <authorList>
            <person name="Guerrero-Cozar I."/>
            <person name="Gomez-Garrido J."/>
            <person name="Berbel C."/>
            <person name="Martinez-Blanch J.F."/>
            <person name="Alioto T."/>
            <person name="Claros M.G."/>
            <person name="Gagnaire P.A."/>
            <person name="Manchado M."/>
        </authorList>
    </citation>
    <scope>NUCLEOTIDE SEQUENCE [LARGE SCALE GENOMIC DNA]</scope>
    <source>
        <strain evidence="1">Sse05_10M</strain>
    </source>
</reference>
<accession>A0AAV6PVP5</accession>
<sequence length="175" mass="19473">MPAMRYADIYIMTVGCQKQRIKLNSPKGTCQKIKYVFFTVVALKKVMTTPESKETKNLDLKRIIDLNLTVLKSNAVVQFLVALDKSIYCNKLHLVGSLGPGLAFQSNRTSEMEAGVRTEDNTDNAVGVFGQLVQVSADVTVCVVRKFLKIQDDSRFMKQIVSVSGEEKDVVECSD</sequence>
<name>A0AAV6PVP5_SOLSE</name>
<evidence type="ECO:0000313" key="1">
    <source>
        <dbReference type="EMBL" id="KAG7478660.1"/>
    </source>
</evidence>
<evidence type="ECO:0000313" key="2">
    <source>
        <dbReference type="Proteomes" id="UP000693946"/>
    </source>
</evidence>
<organism evidence="1 2">
    <name type="scientific">Solea senegalensis</name>
    <name type="common">Senegalese sole</name>
    <dbReference type="NCBI Taxonomy" id="28829"/>
    <lineage>
        <taxon>Eukaryota</taxon>
        <taxon>Metazoa</taxon>
        <taxon>Chordata</taxon>
        <taxon>Craniata</taxon>
        <taxon>Vertebrata</taxon>
        <taxon>Euteleostomi</taxon>
        <taxon>Actinopterygii</taxon>
        <taxon>Neopterygii</taxon>
        <taxon>Teleostei</taxon>
        <taxon>Neoteleostei</taxon>
        <taxon>Acanthomorphata</taxon>
        <taxon>Carangaria</taxon>
        <taxon>Pleuronectiformes</taxon>
        <taxon>Pleuronectoidei</taxon>
        <taxon>Soleidae</taxon>
        <taxon>Solea</taxon>
    </lineage>
</organism>
<dbReference type="EMBL" id="JAGKHQ010000020">
    <property type="protein sequence ID" value="KAG7478660.1"/>
    <property type="molecule type" value="Genomic_DNA"/>
</dbReference>
<protein>
    <submittedName>
        <fullName evidence="1">Uncharacterized protein</fullName>
    </submittedName>
</protein>
<proteinExistence type="predicted"/>
<dbReference type="Proteomes" id="UP000693946">
    <property type="component" value="Linkage Group LG8"/>
</dbReference>
<keyword evidence="2" id="KW-1185">Reference proteome</keyword>